<feature type="chain" id="PRO_5036222085" description="PSI domain-containing protein" evidence="1">
    <location>
        <begin position="19"/>
        <end position="110"/>
    </location>
</feature>
<organism evidence="2 4">
    <name type="scientific">Polarella glacialis</name>
    <name type="common">Dinoflagellate</name>
    <dbReference type="NCBI Taxonomy" id="89957"/>
    <lineage>
        <taxon>Eukaryota</taxon>
        <taxon>Sar</taxon>
        <taxon>Alveolata</taxon>
        <taxon>Dinophyceae</taxon>
        <taxon>Suessiales</taxon>
        <taxon>Suessiaceae</taxon>
        <taxon>Polarella</taxon>
    </lineage>
</organism>
<evidence type="ECO:0000313" key="2">
    <source>
        <dbReference type="EMBL" id="CAE8639741.1"/>
    </source>
</evidence>
<feature type="signal peptide" evidence="1">
    <location>
        <begin position="1"/>
        <end position="18"/>
    </location>
</feature>
<gene>
    <name evidence="2" type="ORF">PGLA1383_LOCUS54754</name>
    <name evidence="3" type="ORF">PGLA2088_LOCUS13630</name>
</gene>
<evidence type="ECO:0000313" key="4">
    <source>
        <dbReference type="Proteomes" id="UP000654075"/>
    </source>
</evidence>
<proteinExistence type="predicted"/>
<keyword evidence="4" id="KW-1185">Reference proteome</keyword>
<dbReference type="EMBL" id="CAJNNV010032357">
    <property type="protein sequence ID" value="CAE8639741.1"/>
    <property type="molecule type" value="Genomic_DNA"/>
</dbReference>
<accession>A0A813HN89</accession>
<evidence type="ECO:0000313" key="3">
    <source>
        <dbReference type="EMBL" id="CAE8658929.1"/>
    </source>
</evidence>
<evidence type="ECO:0000256" key="1">
    <source>
        <dbReference type="SAM" id="SignalP"/>
    </source>
</evidence>
<dbReference type="Proteomes" id="UP000626109">
    <property type="component" value="Unassembled WGS sequence"/>
</dbReference>
<dbReference type="Proteomes" id="UP000654075">
    <property type="component" value="Unassembled WGS sequence"/>
</dbReference>
<keyword evidence="1" id="KW-0732">Signal</keyword>
<sequence>MAGRFMIATLAVAALVLAASTEAGADASSAVRSPQVLDPRNKCTEVCSKYTLCRIPSQHGCICDCFCCESSDKSNCTDTGKCLVRVNNSNTTSPSTSYSELVEVGMNSSV</sequence>
<protein>
    <recommendedName>
        <fullName evidence="5">PSI domain-containing protein</fullName>
    </recommendedName>
</protein>
<dbReference type="EMBL" id="CAJNNW010016354">
    <property type="protein sequence ID" value="CAE8658929.1"/>
    <property type="molecule type" value="Genomic_DNA"/>
</dbReference>
<evidence type="ECO:0008006" key="5">
    <source>
        <dbReference type="Google" id="ProtNLM"/>
    </source>
</evidence>
<reference evidence="2" key="1">
    <citation type="submission" date="2021-02" db="EMBL/GenBank/DDBJ databases">
        <authorList>
            <person name="Dougan E. K."/>
            <person name="Rhodes N."/>
            <person name="Thang M."/>
            <person name="Chan C."/>
        </authorList>
    </citation>
    <scope>NUCLEOTIDE SEQUENCE</scope>
</reference>
<name>A0A813HN89_POLGL</name>
<comment type="caution">
    <text evidence="2">The sequence shown here is derived from an EMBL/GenBank/DDBJ whole genome shotgun (WGS) entry which is preliminary data.</text>
</comment>
<dbReference type="AlphaFoldDB" id="A0A813HN89"/>